<gene>
    <name evidence="9" type="ORF">PSQ40_01140</name>
</gene>
<keyword evidence="2" id="KW-1003">Cell membrane</keyword>
<reference evidence="9 10" key="1">
    <citation type="submission" date="2023-02" db="EMBL/GenBank/DDBJ databases">
        <title>Bacterial whole genomic sequence of Curvibacter sp. HBC61.</title>
        <authorList>
            <person name="Le V."/>
            <person name="Ko S.-R."/>
            <person name="Ahn C.-Y."/>
            <person name="Oh H.-M."/>
        </authorList>
    </citation>
    <scope>NUCLEOTIDE SEQUENCE [LARGE SCALE GENOMIC DNA]</scope>
    <source>
        <strain evidence="9 10">HBC61</strain>
    </source>
</reference>
<keyword evidence="3 7" id="KW-0812">Transmembrane</keyword>
<keyword evidence="10" id="KW-1185">Reference proteome</keyword>
<comment type="subcellular location">
    <subcellularLocation>
        <location evidence="1">Cell membrane</location>
        <topology evidence="1">Multi-pass membrane protein</topology>
    </subcellularLocation>
</comment>
<keyword evidence="6" id="KW-0175">Coiled coil</keyword>
<evidence type="ECO:0000256" key="1">
    <source>
        <dbReference type="ARBA" id="ARBA00004651"/>
    </source>
</evidence>
<dbReference type="Proteomes" id="UP001528673">
    <property type="component" value="Unassembled WGS sequence"/>
</dbReference>
<evidence type="ECO:0000256" key="4">
    <source>
        <dbReference type="ARBA" id="ARBA00022989"/>
    </source>
</evidence>
<evidence type="ECO:0000256" key="3">
    <source>
        <dbReference type="ARBA" id="ARBA00022692"/>
    </source>
</evidence>
<keyword evidence="4 7" id="KW-1133">Transmembrane helix</keyword>
<evidence type="ECO:0000256" key="5">
    <source>
        <dbReference type="ARBA" id="ARBA00023136"/>
    </source>
</evidence>
<keyword evidence="5 7" id="KW-0472">Membrane</keyword>
<feature type="domain" description="Polysaccharide chain length determinant N-terminal" evidence="8">
    <location>
        <begin position="9"/>
        <end position="96"/>
    </location>
</feature>
<name>A0ABT5MSY9_9BURK</name>
<organism evidence="9 10">
    <name type="scientific">Curvibacter cyanobacteriorum</name>
    <dbReference type="NCBI Taxonomy" id="3026422"/>
    <lineage>
        <taxon>Bacteria</taxon>
        <taxon>Pseudomonadati</taxon>
        <taxon>Pseudomonadota</taxon>
        <taxon>Betaproteobacteria</taxon>
        <taxon>Burkholderiales</taxon>
        <taxon>Comamonadaceae</taxon>
        <taxon>Curvibacter</taxon>
    </lineage>
</organism>
<evidence type="ECO:0000259" key="8">
    <source>
        <dbReference type="Pfam" id="PF02706"/>
    </source>
</evidence>
<sequence length="451" mass="51230">MNHFPVGLTLNQLGAMLKFRLPTIFLVTLVTMLATATAVLLIPKTYTSSAELFIEYRVNDPISGRQFPAMLDESYLLTQVDIIRSNEVIDRVIDTLRLMDKPGAEKSRQLLRERLSKNIEIQLRRSSRIVELQYSDLSSEGARDFLDALIKAYMDINVEISVAPARARLEQYNAQLKLLREEIDGIQNKLTEYQQKAQIVDTDERLDNRSRQLGELSTKQLLLRTQRQEFEARMRALDVMINSGNEVPEVPEIAQQPRVAELKLRLSDLERRIGDLSATYGKMHPKLVALQDERAVLVERLKREAKAALQGIRLEGMRLADQERALGRSMDEQQRSVLEAKRHRDVISSYQRQLESAQRVYNTAVAKYDEILMLGTVNGTSLSVLRKAEAPLKHAKPQITKSVLMSILVGLVLGLGLSFLLEIAVRRLRCLEDMERGLGLRLFGQIGKSTV</sequence>
<feature type="transmembrane region" description="Helical" evidence="7">
    <location>
        <begin position="403"/>
        <end position="425"/>
    </location>
</feature>
<dbReference type="Pfam" id="PF02706">
    <property type="entry name" value="Wzz"/>
    <property type="match status" value="1"/>
</dbReference>
<accession>A0ABT5MSY9</accession>
<evidence type="ECO:0000256" key="7">
    <source>
        <dbReference type="SAM" id="Phobius"/>
    </source>
</evidence>
<protein>
    <submittedName>
        <fullName evidence="9">Wzz/FepE/Etk N-terminal domain-containing protein</fullName>
    </submittedName>
</protein>
<dbReference type="EMBL" id="JAQSIP010000001">
    <property type="protein sequence ID" value="MDD0837164.1"/>
    <property type="molecule type" value="Genomic_DNA"/>
</dbReference>
<feature type="coiled-coil region" evidence="6">
    <location>
        <begin position="162"/>
        <end position="196"/>
    </location>
</feature>
<evidence type="ECO:0000256" key="6">
    <source>
        <dbReference type="SAM" id="Coils"/>
    </source>
</evidence>
<dbReference type="InterPro" id="IPR050445">
    <property type="entry name" value="Bact_polysacc_biosynth/exp"/>
</dbReference>
<feature type="coiled-coil region" evidence="6">
    <location>
        <begin position="340"/>
        <end position="367"/>
    </location>
</feature>
<dbReference type="InterPro" id="IPR003856">
    <property type="entry name" value="LPS_length_determ_N"/>
</dbReference>
<feature type="transmembrane region" description="Helical" evidence="7">
    <location>
        <begin position="21"/>
        <end position="42"/>
    </location>
</feature>
<evidence type="ECO:0000313" key="9">
    <source>
        <dbReference type="EMBL" id="MDD0837164.1"/>
    </source>
</evidence>
<dbReference type="RefSeq" id="WP_273948083.1">
    <property type="nucleotide sequence ID" value="NZ_JAQSIP010000001.1"/>
</dbReference>
<comment type="caution">
    <text evidence="9">The sequence shown here is derived from an EMBL/GenBank/DDBJ whole genome shotgun (WGS) entry which is preliminary data.</text>
</comment>
<evidence type="ECO:0000313" key="10">
    <source>
        <dbReference type="Proteomes" id="UP001528673"/>
    </source>
</evidence>
<proteinExistence type="predicted"/>
<evidence type="ECO:0000256" key="2">
    <source>
        <dbReference type="ARBA" id="ARBA00022475"/>
    </source>
</evidence>
<dbReference type="PANTHER" id="PTHR32309:SF31">
    <property type="entry name" value="CAPSULAR EXOPOLYSACCHARIDE FAMILY"/>
    <property type="match status" value="1"/>
</dbReference>
<dbReference type="PANTHER" id="PTHR32309">
    <property type="entry name" value="TYROSINE-PROTEIN KINASE"/>
    <property type="match status" value="1"/>
</dbReference>